<evidence type="ECO:0000313" key="3">
    <source>
        <dbReference type="Proteomes" id="UP000000763"/>
    </source>
</evidence>
<gene>
    <name evidence="2" type="primary">B1215B07.32</name>
</gene>
<proteinExistence type="predicted"/>
<reference evidence="3" key="1">
    <citation type="journal article" date="2005" name="Nature">
        <title>The map-based sequence of the rice genome.</title>
        <authorList>
            <consortium name="International rice genome sequencing project (IRGSP)"/>
            <person name="Matsumoto T."/>
            <person name="Wu J."/>
            <person name="Kanamori H."/>
            <person name="Katayose Y."/>
            <person name="Fujisawa M."/>
            <person name="Namiki N."/>
            <person name="Mizuno H."/>
            <person name="Yamamoto K."/>
            <person name="Antonio B.A."/>
            <person name="Baba T."/>
            <person name="Sakata K."/>
            <person name="Nagamura Y."/>
            <person name="Aoki H."/>
            <person name="Arikawa K."/>
            <person name="Arita K."/>
            <person name="Bito T."/>
            <person name="Chiden Y."/>
            <person name="Fujitsuka N."/>
            <person name="Fukunaka R."/>
            <person name="Hamada M."/>
            <person name="Harada C."/>
            <person name="Hayashi A."/>
            <person name="Hijishita S."/>
            <person name="Honda M."/>
            <person name="Hosokawa S."/>
            <person name="Ichikawa Y."/>
            <person name="Idonuma A."/>
            <person name="Iijima M."/>
            <person name="Ikeda M."/>
            <person name="Ikeno M."/>
            <person name="Ito K."/>
            <person name="Ito S."/>
            <person name="Ito T."/>
            <person name="Ito Y."/>
            <person name="Ito Y."/>
            <person name="Iwabuchi A."/>
            <person name="Kamiya K."/>
            <person name="Karasawa W."/>
            <person name="Kurita K."/>
            <person name="Katagiri S."/>
            <person name="Kikuta A."/>
            <person name="Kobayashi H."/>
            <person name="Kobayashi N."/>
            <person name="Machita K."/>
            <person name="Maehara T."/>
            <person name="Masukawa M."/>
            <person name="Mizubayashi T."/>
            <person name="Mukai Y."/>
            <person name="Nagasaki H."/>
            <person name="Nagata Y."/>
            <person name="Naito S."/>
            <person name="Nakashima M."/>
            <person name="Nakama Y."/>
            <person name="Nakamichi Y."/>
            <person name="Nakamura M."/>
            <person name="Meguro A."/>
            <person name="Negishi M."/>
            <person name="Ohta I."/>
            <person name="Ohta T."/>
            <person name="Okamoto M."/>
            <person name="Ono N."/>
            <person name="Saji S."/>
            <person name="Sakaguchi M."/>
            <person name="Sakai K."/>
            <person name="Shibata M."/>
            <person name="Shimokawa T."/>
            <person name="Song J."/>
            <person name="Takazaki Y."/>
            <person name="Terasawa K."/>
            <person name="Tsugane M."/>
            <person name="Tsuji K."/>
            <person name="Ueda S."/>
            <person name="Waki K."/>
            <person name="Yamagata H."/>
            <person name="Yamamoto M."/>
            <person name="Yamamoto S."/>
            <person name="Yamane H."/>
            <person name="Yoshiki S."/>
            <person name="Yoshihara R."/>
            <person name="Yukawa K."/>
            <person name="Zhong H."/>
            <person name="Yano M."/>
            <person name="Yuan Q."/>
            <person name="Ouyang S."/>
            <person name="Liu J."/>
            <person name="Jones K.M."/>
            <person name="Gansberger K."/>
            <person name="Moffat K."/>
            <person name="Hill J."/>
            <person name="Bera J."/>
            <person name="Fadrosh D."/>
            <person name="Jin S."/>
            <person name="Johri S."/>
            <person name="Kim M."/>
            <person name="Overton L."/>
            <person name="Reardon M."/>
            <person name="Tsitrin T."/>
            <person name="Vuong H."/>
            <person name="Weaver B."/>
            <person name="Ciecko A."/>
            <person name="Tallon L."/>
            <person name="Jackson J."/>
            <person name="Pai G."/>
            <person name="Aken S.V."/>
            <person name="Utterback T."/>
            <person name="Reidmuller S."/>
            <person name="Feldblyum T."/>
            <person name="Hsiao J."/>
            <person name="Zismann V."/>
            <person name="Iobst S."/>
            <person name="de Vazeille A.R."/>
            <person name="Buell C.R."/>
            <person name="Ying K."/>
            <person name="Li Y."/>
            <person name="Lu T."/>
            <person name="Huang Y."/>
            <person name="Zhao Q."/>
            <person name="Feng Q."/>
            <person name="Zhang L."/>
            <person name="Zhu J."/>
            <person name="Weng Q."/>
            <person name="Mu J."/>
            <person name="Lu Y."/>
            <person name="Fan D."/>
            <person name="Liu Y."/>
            <person name="Guan J."/>
            <person name="Zhang Y."/>
            <person name="Yu S."/>
            <person name="Liu X."/>
            <person name="Zhang Y."/>
            <person name="Hong G."/>
            <person name="Han B."/>
            <person name="Choisne N."/>
            <person name="Demange N."/>
            <person name="Orjeda G."/>
            <person name="Samain S."/>
            <person name="Cattolico L."/>
            <person name="Pelletier E."/>
            <person name="Couloux A."/>
            <person name="Segurens B."/>
            <person name="Wincker P."/>
            <person name="D'Hont A."/>
            <person name="Scarpelli C."/>
            <person name="Weissenbach J."/>
            <person name="Salanoubat M."/>
            <person name="Quetier F."/>
            <person name="Yu Y."/>
            <person name="Kim H.R."/>
            <person name="Rambo T."/>
            <person name="Currie J."/>
            <person name="Collura K."/>
            <person name="Luo M."/>
            <person name="Yang T."/>
            <person name="Ammiraju J.S.S."/>
            <person name="Engler F."/>
            <person name="Soderlund C."/>
            <person name="Wing R.A."/>
            <person name="Palmer L.E."/>
            <person name="de la Bastide M."/>
            <person name="Spiegel L."/>
            <person name="Nascimento L."/>
            <person name="Zutavern T."/>
            <person name="O'Shaughnessy A."/>
            <person name="Dike S."/>
            <person name="Dedhia N."/>
            <person name="Preston R."/>
            <person name="Balija V."/>
            <person name="McCombie W.R."/>
            <person name="Chow T."/>
            <person name="Chen H."/>
            <person name="Chung M."/>
            <person name="Chen C."/>
            <person name="Shaw J."/>
            <person name="Wu H."/>
            <person name="Hsiao K."/>
            <person name="Chao Y."/>
            <person name="Chu M."/>
            <person name="Cheng C."/>
            <person name="Hour A."/>
            <person name="Lee P."/>
            <person name="Lin S."/>
            <person name="Lin Y."/>
            <person name="Liou J."/>
            <person name="Liu S."/>
            <person name="Hsing Y."/>
            <person name="Raghuvanshi S."/>
            <person name="Mohanty A."/>
            <person name="Bharti A.K."/>
            <person name="Gaur A."/>
            <person name="Gupta V."/>
            <person name="Kumar D."/>
            <person name="Ravi V."/>
            <person name="Vij S."/>
            <person name="Kapur A."/>
            <person name="Khurana P."/>
            <person name="Khurana P."/>
            <person name="Khurana J.P."/>
            <person name="Tyagi A.K."/>
            <person name="Gaikwad K."/>
            <person name="Singh A."/>
            <person name="Dalal V."/>
            <person name="Srivastava S."/>
            <person name="Dixit A."/>
            <person name="Pal A.K."/>
            <person name="Ghazi I.A."/>
            <person name="Yadav M."/>
            <person name="Pandit A."/>
            <person name="Bhargava A."/>
            <person name="Sureshbabu K."/>
            <person name="Batra K."/>
            <person name="Sharma T.R."/>
            <person name="Mohapatra T."/>
            <person name="Singh N.K."/>
            <person name="Messing J."/>
            <person name="Nelson A.B."/>
            <person name="Fuks G."/>
            <person name="Kavchok S."/>
            <person name="Keizer G."/>
            <person name="Linton E."/>
            <person name="Llaca V."/>
            <person name="Song R."/>
            <person name="Tanyolac B."/>
            <person name="Young S."/>
            <person name="Ho-Il K."/>
            <person name="Hahn J.H."/>
            <person name="Sangsakoo G."/>
            <person name="Vanavichit A."/>
            <person name="de Mattos Luiz.A.T."/>
            <person name="Zimmer P.D."/>
            <person name="Malone G."/>
            <person name="Dellagostin O."/>
            <person name="de Oliveira A.C."/>
            <person name="Bevan M."/>
            <person name="Bancroft I."/>
            <person name="Minx P."/>
            <person name="Cordum H."/>
            <person name="Wilson R."/>
            <person name="Cheng Z."/>
            <person name="Jin W."/>
            <person name="Jiang J."/>
            <person name="Leong S.A."/>
            <person name="Iwama H."/>
            <person name="Gojobori T."/>
            <person name="Itoh T."/>
            <person name="Niimura Y."/>
            <person name="Fujii Y."/>
            <person name="Habara T."/>
            <person name="Sakai H."/>
            <person name="Sato Y."/>
            <person name="Wilson G."/>
            <person name="Kumar K."/>
            <person name="McCouch S."/>
            <person name="Juretic N."/>
            <person name="Hoen D."/>
            <person name="Wright S."/>
            <person name="Bruskiewich R."/>
            <person name="Bureau T."/>
            <person name="Miyao A."/>
            <person name="Hirochika H."/>
            <person name="Nishikawa T."/>
            <person name="Kadowaki K."/>
            <person name="Sugiura M."/>
            <person name="Burr B."/>
            <person name="Sasaki T."/>
        </authorList>
    </citation>
    <scope>NUCLEOTIDE SEQUENCE [LARGE SCALE GENOMIC DNA]</scope>
    <source>
        <strain evidence="3">cv. Nipponbare</strain>
    </source>
</reference>
<reference evidence="3" key="2">
    <citation type="journal article" date="2008" name="Nucleic Acids Res.">
        <title>The rice annotation project database (RAP-DB): 2008 update.</title>
        <authorList>
            <consortium name="The rice annotation project (RAP)"/>
        </authorList>
    </citation>
    <scope>GENOME REANNOTATION</scope>
    <source>
        <strain evidence="3">cv. Nipponbare</strain>
    </source>
</reference>
<organism evidence="2 3">
    <name type="scientific">Oryza sativa subsp. japonica</name>
    <name type="common">Rice</name>
    <dbReference type="NCBI Taxonomy" id="39947"/>
    <lineage>
        <taxon>Eukaryota</taxon>
        <taxon>Viridiplantae</taxon>
        <taxon>Streptophyta</taxon>
        <taxon>Embryophyta</taxon>
        <taxon>Tracheophyta</taxon>
        <taxon>Spermatophyta</taxon>
        <taxon>Magnoliopsida</taxon>
        <taxon>Liliopsida</taxon>
        <taxon>Poales</taxon>
        <taxon>Poaceae</taxon>
        <taxon>BOP clade</taxon>
        <taxon>Oryzoideae</taxon>
        <taxon>Oryzeae</taxon>
        <taxon>Oryzinae</taxon>
        <taxon>Oryza</taxon>
        <taxon>Oryza sativa</taxon>
    </lineage>
</organism>
<evidence type="ECO:0000313" key="2">
    <source>
        <dbReference type="EMBL" id="BAD23785.1"/>
    </source>
</evidence>
<accession>Q6K1R7</accession>
<dbReference type="Proteomes" id="UP000000763">
    <property type="component" value="Chromosome 2"/>
</dbReference>
<dbReference type="AlphaFoldDB" id="Q6K1R7"/>
<protein>
    <submittedName>
        <fullName evidence="2">Uncharacterized protein</fullName>
    </submittedName>
</protein>
<name>Q6K1R7_ORYSJ</name>
<evidence type="ECO:0000256" key="1">
    <source>
        <dbReference type="SAM" id="MobiDB-lite"/>
    </source>
</evidence>
<feature type="region of interest" description="Disordered" evidence="1">
    <location>
        <begin position="26"/>
        <end position="50"/>
    </location>
</feature>
<dbReference type="EMBL" id="AP006523">
    <property type="protein sequence ID" value="BAD23785.1"/>
    <property type="molecule type" value="Genomic_DNA"/>
</dbReference>
<sequence>MSRCVGCQRPVTSAFGPRHVGAVAASAASGTPISDHPGVQQKRASEPAKPTNTHVLRAYGDISRARLGRGSRFPAAVPVA</sequence>